<accession>E3KMP8</accession>
<evidence type="ECO:0000313" key="2">
    <source>
        <dbReference type="EMBL" id="EFP85573.2"/>
    </source>
</evidence>
<evidence type="ECO:0000313" key="3">
    <source>
        <dbReference type="Proteomes" id="UP000008783"/>
    </source>
</evidence>
<sequence>MNEENNYHSHPEKRLKVQLVSNPRTANLLQQFQLSVTPDLLSSSHFPAISRGSIVEKYPFPHSRVEELILPGSSGDARKSIEAAEGVVPPLSHHKSLVDLNEDPDREIDTGSSRNFKDSHPGKDDHPAIISIQQQNAESKKDHVYFRQIDPKLSAWLYSVKLGLTESLYKEITEKNEKDISSFIKTLALKLNPPVNENRRAKIFIEELTSHKSSNNLKEFAHLLWCINSAFIMRFEPTENHYFEEQLSVHGWILNLFEETRPSQSASMENQNTEASLTNLLRKALASRYSFPSYLIYKNLDLVLPTGVVCESQIRMAEAVINVLASYYKSKNSIKWTSLFNRDEDFLNALKRSRSWNPRPSQYALNWIDTEGKGIATLIPWENDNLGGSMLARYKFLDPRGDFQLKNRVQEIEGSLEPHKTLMTNFKPVGKWMSQEKPEKSWALILAIGNFYHNFIEEKFGPPDCGDMIKELEAWRFKNKDNNLNLENSHDESLQKKFRSNVQNLFELIWKINSRFLENLGCEINEETFLDEQHELQIEFFRLLTLSVDPESSKLYSPSPKIENGVEIQQELIKALDFEGERIVYKIERRAHDVSEKQIVITKAAVETTKFTPLKENFNINRLKTYLTN</sequence>
<protein>
    <submittedName>
        <fullName evidence="2">Uncharacterized protein</fullName>
    </submittedName>
</protein>
<dbReference type="VEuPathDB" id="FungiDB:PGTG_11929"/>
<proteinExistence type="predicted"/>
<dbReference type="AlphaFoldDB" id="E3KMP8"/>
<dbReference type="OrthoDB" id="2496723at2759"/>
<dbReference type="Proteomes" id="UP000008783">
    <property type="component" value="Unassembled WGS sequence"/>
</dbReference>
<keyword evidence="3" id="KW-1185">Reference proteome</keyword>
<organism evidence="2 3">
    <name type="scientific">Puccinia graminis f. sp. tritici (strain CRL 75-36-700-3 / race SCCL)</name>
    <name type="common">Black stem rust fungus</name>
    <dbReference type="NCBI Taxonomy" id="418459"/>
    <lineage>
        <taxon>Eukaryota</taxon>
        <taxon>Fungi</taxon>
        <taxon>Dikarya</taxon>
        <taxon>Basidiomycota</taxon>
        <taxon>Pucciniomycotina</taxon>
        <taxon>Pucciniomycetes</taxon>
        <taxon>Pucciniales</taxon>
        <taxon>Pucciniaceae</taxon>
        <taxon>Puccinia</taxon>
    </lineage>
</organism>
<dbReference type="InParanoid" id="E3KMP8"/>
<gene>
    <name evidence="2" type="ORF">PGTG_11929</name>
</gene>
<feature type="compositionally biased region" description="Basic and acidic residues" evidence="1">
    <location>
        <begin position="115"/>
        <end position="124"/>
    </location>
</feature>
<reference key="1">
    <citation type="submission" date="2007-01" db="EMBL/GenBank/DDBJ databases">
        <title>The Genome Sequence of Puccinia graminis f. sp. tritici Strain CRL 75-36-700-3.</title>
        <authorList>
            <consortium name="The Broad Institute Genome Sequencing Platform"/>
            <person name="Birren B."/>
            <person name="Lander E."/>
            <person name="Galagan J."/>
            <person name="Nusbaum C."/>
            <person name="Devon K."/>
            <person name="Cuomo C."/>
            <person name="Jaffe D."/>
            <person name="Butler J."/>
            <person name="Alvarez P."/>
            <person name="Gnerre S."/>
            <person name="Grabherr M."/>
            <person name="Mauceli E."/>
            <person name="Brockman W."/>
            <person name="Young S."/>
            <person name="LaButti K."/>
            <person name="Sykes S."/>
            <person name="DeCaprio D."/>
            <person name="Crawford M."/>
            <person name="Koehrsen M."/>
            <person name="Engels R."/>
            <person name="Montgomery P."/>
            <person name="Pearson M."/>
            <person name="Howarth C."/>
            <person name="Larson L."/>
            <person name="White J."/>
            <person name="Zeng Q."/>
            <person name="Kodira C."/>
            <person name="Yandava C."/>
            <person name="Alvarado L."/>
            <person name="O'Leary S."/>
            <person name="Szabo L."/>
            <person name="Dean R."/>
            <person name="Schein J."/>
        </authorList>
    </citation>
    <scope>NUCLEOTIDE SEQUENCE</scope>
    <source>
        <strain>CRL 75-36-700-3</strain>
    </source>
</reference>
<dbReference type="RefSeq" id="XP_003329992.2">
    <property type="nucleotide sequence ID" value="XM_003329944.2"/>
</dbReference>
<dbReference type="GeneID" id="10544133"/>
<evidence type="ECO:0000256" key="1">
    <source>
        <dbReference type="SAM" id="MobiDB-lite"/>
    </source>
</evidence>
<feature type="region of interest" description="Disordered" evidence="1">
    <location>
        <begin position="92"/>
        <end position="124"/>
    </location>
</feature>
<dbReference type="HOGENOM" id="CLU_020882_0_0_1"/>
<dbReference type="GO" id="GO:0005739">
    <property type="term" value="C:mitochondrion"/>
    <property type="evidence" value="ECO:0000318"/>
    <property type="project" value="GO_Central"/>
</dbReference>
<dbReference type="KEGG" id="pgr:PGTG_11929"/>
<name>E3KMP8_PUCGT</name>
<dbReference type="EMBL" id="DS178295">
    <property type="protein sequence ID" value="EFP85573.2"/>
    <property type="molecule type" value="Genomic_DNA"/>
</dbReference>
<reference evidence="3" key="2">
    <citation type="journal article" date="2011" name="Proc. Natl. Acad. Sci. U.S.A.">
        <title>Obligate biotrophy features unraveled by the genomic analysis of rust fungi.</title>
        <authorList>
            <person name="Duplessis S."/>
            <person name="Cuomo C.A."/>
            <person name="Lin Y.-C."/>
            <person name="Aerts A."/>
            <person name="Tisserant E."/>
            <person name="Veneault-Fourrey C."/>
            <person name="Joly D.L."/>
            <person name="Hacquard S."/>
            <person name="Amselem J."/>
            <person name="Cantarel B.L."/>
            <person name="Chiu R."/>
            <person name="Coutinho P.M."/>
            <person name="Feau N."/>
            <person name="Field M."/>
            <person name="Frey P."/>
            <person name="Gelhaye E."/>
            <person name="Goldberg J."/>
            <person name="Grabherr M.G."/>
            <person name="Kodira C.D."/>
            <person name="Kohler A."/>
            <person name="Kuees U."/>
            <person name="Lindquist E.A."/>
            <person name="Lucas S.M."/>
            <person name="Mago R."/>
            <person name="Mauceli E."/>
            <person name="Morin E."/>
            <person name="Murat C."/>
            <person name="Pangilinan J.L."/>
            <person name="Park R."/>
            <person name="Pearson M."/>
            <person name="Quesneville H."/>
            <person name="Rouhier N."/>
            <person name="Sakthikumar S."/>
            <person name="Salamov A.A."/>
            <person name="Schmutz J."/>
            <person name="Selles B."/>
            <person name="Shapiro H."/>
            <person name="Tanguay P."/>
            <person name="Tuskan G.A."/>
            <person name="Henrissat B."/>
            <person name="Van de Peer Y."/>
            <person name="Rouze P."/>
            <person name="Ellis J.G."/>
            <person name="Dodds P.N."/>
            <person name="Schein J.E."/>
            <person name="Zhong S."/>
            <person name="Hamelin R.C."/>
            <person name="Grigoriev I.V."/>
            <person name="Szabo L.J."/>
            <person name="Martin F."/>
        </authorList>
    </citation>
    <scope>NUCLEOTIDE SEQUENCE [LARGE SCALE GENOMIC DNA]</scope>
    <source>
        <strain evidence="3">CRL 75-36-700-3 / race SCCL</strain>
    </source>
</reference>